<evidence type="ECO:0000256" key="2">
    <source>
        <dbReference type="ARBA" id="ARBA00023239"/>
    </source>
</evidence>
<dbReference type="Proteomes" id="UP000243650">
    <property type="component" value="Unassembled WGS sequence"/>
</dbReference>
<dbReference type="FunFam" id="1.10.12.10:FF:000001">
    <property type="entry name" value="Probable enoyl-CoA hydratase, mitochondrial"/>
    <property type="match status" value="1"/>
</dbReference>
<dbReference type="OrthoDB" id="9775794at2"/>
<dbReference type="PANTHER" id="PTHR11941">
    <property type="entry name" value="ENOYL-COA HYDRATASE-RELATED"/>
    <property type="match status" value="1"/>
</dbReference>
<dbReference type="InterPro" id="IPR001753">
    <property type="entry name" value="Enoyl-CoA_hydra/iso"/>
</dbReference>
<dbReference type="InterPro" id="IPR018376">
    <property type="entry name" value="Enoyl-CoA_hyd/isom_CS"/>
</dbReference>
<dbReference type="Pfam" id="PF00378">
    <property type="entry name" value="ECH_1"/>
    <property type="match status" value="1"/>
</dbReference>
<comment type="similarity">
    <text evidence="1 3">Belongs to the enoyl-CoA hydratase/isomerase family.</text>
</comment>
<protein>
    <submittedName>
        <fullName evidence="4">Enoyl-CoA hydratase</fullName>
        <ecNumber evidence="4">4.2.1.17</ecNumber>
    </submittedName>
</protein>
<dbReference type="Gene3D" id="1.10.12.10">
    <property type="entry name" value="Lyase 2-enoyl-coa Hydratase, Chain A, domain 2"/>
    <property type="match status" value="1"/>
</dbReference>
<dbReference type="CDD" id="cd06558">
    <property type="entry name" value="crotonase-like"/>
    <property type="match status" value="1"/>
</dbReference>
<dbReference type="AlphaFoldDB" id="A0A2P6MEG8"/>
<sequence>MIETTINGPIASLYLNRPEAANALSSTLLLEMTAILETWAESREIRAVILGARGKTFCAGADLKERLETAEENVWSAVENIRHPISILSRMPQPVIAAVQGGAVGGGMELTLACDFRIASERAQFQLAETGIGVIPGAGGTQRLPALIGMQRAKEMILAGRKITGQEAAVWGLALKAVPHGQLYSEAEALAYQISRKAPLAVRAAKYAMDHGAAVPLEQGMEVEKQAYQGILPSEDRLEGLRAFQEKRAPEFHGR</sequence>
<evidence type="ECO:0000313" key="4">
    <source>
        <dbReference type="EMBL" id="PRO64656.1"/>
    </source>
</evidence>
<dbReference type="InterPro" id="IPR014748">
    <property type="entry name" value="Enoyl-CoA_hydra_C"/>
</dbReference>
<gene>
    <name evidence="4" type="ORF">C6I21_13190</name>
</gene>
<name>A0A2P6MEG8_ALKUR</name>
<evidence type="ECO:0000313" key="5">
    <source>
        <dbReference type="Proteomes" id="UP000243650"/>
    </source>
</evidence>
<dbReference type="InterPro" id="IPR029045">
    <property type="entry name" value="ClpP/crotonase-like_dom_sf"/>
</dbReference>
<dbReference type="EC" id="4.2.1.17" evidence="4"/>
<proteinExistence type="inferred from homology"/>
<dbReference type="SUPFAM" id="SSF52096">
    <property type="entry name" value="ClpP/crotonase"/>
    <property type="match status" value="1"/>
</dbReference>
<accession>A0A2P6MEG8</accession>
<keyword evidence="2 4" id="KW-0456">Lyase</keyword>
<dbReference type="PROSITE" id="PS00166">
    <property type="entry name" value="ENOYL_COA_HYDRATASE"/>
    <property type="match status" value="1"/>
</dbReference>
<keyword evidence="5" id="KW-1185">Reference proteome</keyword>
<evidence type="ECO:0000256" key="1">
    <source>
        <dbReference type="ARBA" id="ARBA00005254"/>
    </source>
</evidence>
<comment type="caution">
    <text evidence="4">The sequence shown here is derived from an EMBL/GenBank/DDBJ whole genome shotgun (WGS) entry which is preliminary data.</text>
</comment>
<dbReference type="GO" id="GO:0006635">
    <property type="term" value="P:fatty acid beta-oxidation"/>
    <property type="evidence" value="ECO:0007669"/>
    <property type="project" value="TreeGrafter"/>
</dbReference>
<dbReference type="RefSeq" id="WP_105959956.1">
    <property type="nucleotide sequence ID" value="NZ_PVNS01000013.1"/>
</dbReference>
<organism evidence="4 5">
    <name type="scientific">Alkalicoccus urumqiensis</name>
    <name type="common">Bacillus urumqiensis</name>
    <dbReference type="NCBI Taxonomy" id="1548213"/>
    <lineage>
        <taxon>Bacteria</taxon>
        <taxon>Bacillati</taxon>
        <taxon>Bacillota</taxon>
        <taxon>Bacilli</taxon>
        <taxon>Bacillales</taxon>
        <taxon>Bacillaceae</taxon>
        <taxon>Alkalicoccus</taxon>
    </lineage>
</organism>
<dbReference type="Gene3D" id="3.90.226.10">
    <property type="entry name" value="2-enoyl-CoA Hydratase, Chain A, domain 1"/>
    <property type="match status" value="1"/>
</dbReference>
<dbReference type="FunFam" id="3.90.226.10:FF:000009">
    <property type="entry name" value="Carnitinyl-CoA dehydratase"/>
    <property type="match status" value="1"/>
</dbReference>
<evidence type="ECO:0000256" key="3">
    <source>
        <dbReference type="RuleBase" id="RU003707"/>
    </source>
</evidence>
<dbReference type="PANTHER" id="PTHR11941:SF54">
    <property type="entry name" value="ENOYL-COA HYDRATASE, MITOCHONDRIAL"/>
    <property type="match status" value="1"/>
</dbReference>
<dbReference type="EMBL" id="PVNS01000013">
    <property type="protein sequence ID" value="PRO64656.1"/>
    <property type="molecule type" value="Genomic_DNA"/>
</dbReference>
<reference evidence="4 5" key="1">
    <citation type="submission" date="2018-03" db="EMBL/GenBank/DDBJ databases">
        <title>Bacillus urumqiensis sp. nov., a moderately haloalkaliphilic bacterium isolated from a salt lake.</title>
        <authorList>
            <person name="Zhao B."/>
            <person name="Liao Z."/>
        </authorList>
    </citation>
    <scope>NUCLEOTIDE SEQUENCE [LARGE SCALE GENOMIC DNA]</scope>
    <source>
        <strain evidence="4 5">BZ-SZ-XJ18</strain>
    </source>
</reference>
<dbReference type="GO" id="GO:0004300">
    <property type="term" value="F:enoyl-CoA hydratase activity"/>
    <property type="evidence" value="ECO:0007669"/>
    <property type="project" value="UniProtKB-EC"/>
</dbReference>